<dbReference type="InterPro" id="IPR029057">
    <property type="entry name" value="PRTase-like"/>
</dbReference>
<protein>
    <recommendedName>
        <fullName evidence="2">Phosphoribosyltransferase domain-containing protein</fullName>
    </recommendedName>
</protein>
<dbReference type="AlphaFoldDB" id="A0A7J0BF91"/>
<accession>A0A7J0BF91</accession>
<dbReference type="CDD" id="cd06223">
    <property type="entry name" value="PRTases_typeI"/>
    <property type="match status" value="1"/>
</dbReference>
<comment type="similarity">
    <text evidence="1">Belongs to the ComF/GntX family.</text>
</comment>
<dbReference type="RefSeq" id="WP_174403548.1">
    <property type="nucleotide sequence ID" value="NZ_BLVO01000004.1"/>
</dbReference>
<dbReference type="Proteomes" id="UP000503840">
    <property type="component" value="Unassembled WGS sequence"/>
</dbReference>
<reference evidence="3 4" key="1">
    <citation type="submission" date="2020-05" db="EMBL/GenBank/DDBJ databases">
        <title>Draft genome sequence of Desulfovibrio sp. strain HN2T.</title>
        <authorList>
            <person name="Ueno A."/>
            <person name="Tamazawa S."/>
            <person name="Tamamura S."/>
            <person name="Murakami T."/>
            <person name="Kiyama T."/>
            <person name="Inomata H."/>
            <person name="Amano Y."/>
            <person name="Miyakawa K."/>
            <person name="Tamaki H."/>
            <person name="Naganuma T."/>
            <person name="Kaneko K."/>
        </authorList>
    </citation>
    <scope>NUCLEOTIDE SEQUENCE [LARGE SCALE GENOMIC DNA]</scope>
    <source>
        <strain evidence="3 4">HN2</strain>
    </source>
</reference>
<dbReference type="SUPFAM" id="SSF53271">
    <property type="entry name" value="PRTase-like"/>
    <property type="match status" value="1"/>
</dbReference>
<keyword evidence="4" id="KW-1185">Reference proteome</keyword>
<proteinExistence type="inferred from homology"/>
<name>A0A7J0BF91_9BACT</name>
<gene>
    <name evidence="3" type="ORF">DSM101010T_02170</name>
</gene>
<dbReference type="InterPro" id="IPR051910">
    <property type="entry name" value="ComF/GntX_DNA_util-trans"/>
</dbReference>
<dbReference type="Pfam" id="PF00156">
    <property type="entry name" value="Pribosyltran"/>
    <property type="match status" value="1"/>
</dbReference>
<dbReference type="EMBL" id="BLVO01000004">
    <property type="protein sequence ID" value="GFM31852.1"/>
    <property type="molecule type" value="Genomic_DNA"/>
</dbReference>
<evidence type="ECO:0000256" key="1">
    <source>
        <dbReference type="ARBA" id="ARBA00008007"/>
    </source>
</evidence>
<evidence type="ECO:0000313" key="4">
    <source>
        <dbReference type="Proteomes" id="UP000503840"/>
    </source>
</evidence>
<dbReference type="Gene3D" id="3.40.50.2020">
    <property type="match status" value="1"/>
</dbReference>
<comment type="caution">
    <text evidence="3">The sequence shown here is derived from an EMBL/GenBank/DDBJ whole genome shotgun (WGS) entry which is preliminary data.</text>
</comment>
<dbReference type="PANTHER" id="PTHR47505:SF1">
    <property type="entry name" value="DNA UTILIZATION PROTEIN YHGH"/>
    <property type="match status" value="1"/>
</dbReference>
<dbReference type="InterPro" id="IPR000836">
    <property type="entry name" value="PRTase_dom"/>
</dbReference>
<evidence type="ECO:0000313" key="3">
    <source>
        <dbReference type="EMBL" id="GFM31852.1"/>
    </source>
</evidence>
<sequence>MPSPLLTRITHALHTFSHAAGFDVRRCTACGAPCTPEKSAPLMAREDNSPLCEACADSMRPRKGGYCTRCGLIFADESLPPAPCADCLKNPPVWDSLTFVTVYQNDLRHGMLRFKFHGALEQGAVLGELLAERCLENRKAIGTPDAVVPVPLHRGRLHERGYNQTLELARPVAAALGVPLMQHLLRRTAATPHQIGLSKEQRNRNLQGAFAADAAARGKSVLLVDDIMTTGATIQAAVQCLRTGGADAVHVAVVGRTPDMIAR</sequence>
<organism evidence="3 4">
    <name type="scientific">Desulfovibrio subterraneus</name>
    <dbReference type="NCBI Taxonomy" id="2718620"/>
    <lineage>
        <taxon>Bacteria</taxon>
        <taxon>Pseudomonadati</taxon>
        <taxon>Thermodesulfobacteriota</taxon>
        <taxon>Desulfovibrionia</taxon>
        <taxon>Desulfovibrionales</taxon>
        <taxon>Desulfovibrionaceae</taxon>
        <taxon>Desulfovibrio</taxon>
    </lineage>
</organism>
<evidence type="ECO:0000259" key="2">
    <source>
        <dbReference type="Pfam" id="PF00156"/>
    </source>
</evidence>
<feature type="domain" description="Phosphoribosyltransferase" evidence="2">
    <location>
        <begin position="195"/>
        <end position="254"/>
    </location>
</feature>
<dbReference type="PANTHER" id="PTHR47505">
    <property type="entry name" value="DNA UTILIZATION PROTEIN YHGH"/>
    <property type="match status" value="1"/>
</dbReference>